<feature type="transmembrane region" description="Helical" evidence="8">
    <location>
        <begin position="12"/>
        <end position="32"/>
    </location>
</feature>
<keyword evidence="8" id="KW-0472">Membrane</keyword>
<evidence type="ECO:0000256" key="1">
    <source>
        <dbReference type="ARBA" id="ARBA00001971"/>
    </source>
</evidence>
<dbReference type="CDD" id="cd11058">
    <property type="entry name" value="CYP60B-like"/>
    <property type="match status" value="1"/>
</dbReference>
<dbReference type="PRINTS" id="PR00463">
    <property type="entry name" value="EP450I"/>
</dbReference>
<accession>A0A6A7CA23</accession>
<dbReference type="GO" id="GO:0004497">
    <property type="term" value="F:monooxygenase activity"/>
    <property type="evidence" value="ECO:0007669"/>
    <property type="project" value="UniProtKB-KW"/>
</dbReference>
<dbReference type="Gene3D" id="1.10.630.10">
    <property type="entry name" value="Cytochrome P450"/>
    <property type="match status" value="1"/>
</dbReference>
<evidence type="ECO:0000256" key="7">
    <source>
        <dbReference type="RuleBase" id="RU000461"/>
    </source>
</evidence>
<evidence type="ECO:0000313" key="10">
    <source>
        <dbReference type="Proteomes" id="UP000799421"/>
    </source>
</evidence>
<dbReference type="Pfam" id="PF00067">
    <property type="entry name" value="p450"/>
    <property type="match status" value="1"/>
</dbReference>
<dbReference type="OrthoDB" id="1470350at2759"/>
<reference evidence="9" key="1">
    <citation type="journal article" date="2020" name="Stud. Mycol.">
        <title>101 Dothideomycetes genomes: a test case for predicting lifestyles and emergence of pathogens.</title>
        <authorList>
            <person name="Haridas S."/>
            <person name="Albert R."/>
            <person name="Binder M."/>
            <person name="Bloem J."/>
            <person name="Labutti K."/>
            <person name="Salamov A."/>
            <person name="Andreopoulos B."/>
            <person name="Baker S."/>
            <person name="Barry K."/>
            <person name="Bills G."/>
            <person name="Bluhm B."/>
            <person name="Cannon C."/>
            <person name="Castanera R."/>
            <person name="Culley D."/>
            <person name="Daum C."/>
            <person name="Ezra D."/>
            <person name="Gonzalez J."/>
            <person name="Henrissat B."/>
            <person name="Kuo A."/>
            <person name="Liang C."/>
            <person name="Lipzen A."/>
            <person name="Lutzoni F."/>
            <person name="Magnuson J."/>
            <person name="Mondo S."/>
            <person name="Nolan M."/>
            <person name="Ohm R."/>
            <person name="Pangilinan J."/>
            <person name="Park H.-J."/>
            <person name="Ramirez L."/>
            <person name="Alfaro M."/>
            <person name="Sun H."/>
            <person name="Tritt A."/>
            <person name="Yoshinaga Y."/>
            <person name="Zwiers L.-H."/>
            <person name="Turgeon B."/>
            <person name="Goodwin S."/>
            <person name="Spatafora J."/>
            <person name="Crous P."/>
            <person name="Grigoriev I."/>
        </authorList>
    </citation>
    <scope>NUCLEOTIDE SEQUENCE</scope>
    <source>
        <strain evidence="9">CBS 480.64</strain>
    </source>
</reference>
<name>A0A6A7CA23_9PEZI</name>
<comment type="similarity">
    <text evidence="2 7">Belongs to the cytochrome P450 family.</text>
</comment>
<keyword evidence="3 6" id="KW-0349">Heme</keyword>
<dbReference type="PANTHER" id="PTHR24305:SF210">
    <property type="entry name" value="CYTOCHROME P450 MONOOXYGENASE ASQL-RELATED"/>
    <property type="match status" value="1"/>
</dbReference>
<dbReference type="InterPro" id="IPR017972">
    <property type="entry name" value="Cyt_P450_CS"/>
</dbReference>
<dbReference type="InterPro" id="IPR036396">
    <property type="entry name" value="Cyt_P450_sf"/>
</dbReference>
<keyword evidence="7" id="KW-0503">Monooxygenase</keyword>
<protein>
    <submittedName>
        <fullName evidence="9">Cytochrome P450</fullName>
    </submittedName>
</protein>
<organism evidence="9 10">
    <name type="scientific">Piedraia hortae CBS 480.64</name>
    <dbReference type="NCBI Taxonomy" id="1314780"/>
    <lineage>
        <taxon>Eukaryota</taxon>
        <taxon>Fungi</taxon>
        <taxon>Dikarya</taxon>
        <taxon>Ascomycota</taxon>
        <taxon>Pezizomycotina</taxon>
        <taxon>Dothideomycetes</taxon>
        <taxon>Dothideomycetidae</taxon>
        <taxon>Capnodiales</taxon>
        <taxon>Piedraiaceae</taxon>
        <taxon>Piedraia</taxon>
    </lineage>
</organism>
<evidence type="ECO:0000256" key="8">
    <source>
        <dbReference type="SAM" id="Phobius"/>
    </source>
</evidence>
<evidence type="ECO:0000256" key="4">
    <source>
        <dbReference type="ARBA" id="ARBA00022723"/>
    </source>
</evidence>
<evidence type="ECO:0000256" key="5">
    <source>
        <dbReference type="ARBA" id="ARBA00023004"/>
    </source>
</evidence>
<sequence length="502" mass="56173">MDSFLLAGTWKLVIILLSPLVYILAACIYNVFFSPLSFAPGPILWRASPLPWAWHALRGTLVKKTKELHGIYGPVVRISPRELSYADSGVWTNVYMHRPGKPEWPKDPTRLSVTPNKIPTIISAGKQDHARLRRLLAHAFSEKGLREQSPIIQKYVDQLMQRLGGFADAGSPANLVSWYIMTGFDIIGDLGWGETFHCLETGEEHEWITIVLPGVQYITITAVLRTLGLGRLIPWLVSKHMQEKRLKNFSFANIRINNRIAHKEPRGDFWDKIMVKSADDNKSGEGMMHGEMVNNATTLVIAGSETSSTALSGATFLLLKHPDKMKKLVNEVRSTFSTNDEITTLSVGHLKYTMAVLEEALRMYPPAPIPGPRNPPQGGGMLNGHFLPEDTIVSVTNVGCCSSEANFHRASEFIPERWLDDRPAEFENDNRVAFQPFSAGTRNCIGRNLAYAEMKLILAKVVYNFDLSFADEAGTGNWLDQKAWALWEKPPLNVILSRAEHS</sequence>
<evidence type="ECO:0000313" key="9">
    <source>
        <dbReference type="EMBL" id="KAF2863458.1"/>
    </source>
</evidence>
<keyword evidence="8" id="KW-0812">Transmembrane</keyword>
<dbReference type="GO" id="GO:0016705">
    <property type="term" value="F:oxidoreductase activity, acting on paired donors, with incorporation or reduction of molecular oxygen"/>
    <property type="evidence" value="ECO:0007669"/>
    <property type="project" value="InterPro"/>
</dbReference>
<gene>
    <name evidence="9" type="ORF">K470DRAFT_255167</name>
</gene>
<proteinExistence type="inferred from homology"/>
<dbReference type="InterPro" id="IPR002401">
    <property type="entry name" value="Cyt_P450_E_grp-I"/>
</dbReference>
<evidence type="ECO:0000256" key="3">
    <source>
        <dbReference type="ARBA" id="ARBA00022617"/>
    </source>
</evidence>
<dbReference type="Proteomes" id="UP000799421">
    <property type="component" value="Unassembled WGS sequence"/>
</dbReference>
<dbReference type="PANTHER" id="PTHR24305">
    <property type="entry name" value="CYTOCHROME P450"/>
    <property type="match status" value="1"/>
</dbReference>
<dbReference type="GO" id="GO:0005506">
    <property type="term" value="F:iron ion binding"/>
    <property type="evidence" value="ECO:0007669"/>
    <property type="project" value="InterPro"/>
</dbReference>
<dbReference type="InterPro" id="IPR050121">
    <property type="entry name" value="Cytochrome_P450_monoxygenase"/>
</dbReference>
<keyword evidence="5 6" id="KW-0408">Iron</keyword>
<dbReference type="AlphaFoldDB" id="A0A6A7CA23"/>
<dbReference type="GO" id="GO:0020037">
    <property type="term" value="F:heme binding"/>
    <property type="evidence" value="ECO:0007669"/>
    <property type="project" value="InterPro"/>
</dbReference>
<dbReference type="PRINTS" id="PR00385">
    <property type="entry name" value="P450"/>
</dbReference>
<dbReference type="EMBL" id="MU005961">
    <property type="protein sequence ID" value="KAF2863458.1"/>
    <property type="molecule type" value="Genomic_DNA"/>
</dbReference>
<evidence type="ECO:0000256" key="6">
    <source>
        <dbReference type="PIRSR" id="PIRSR602401-1"/>
    </source>
</evidence>
<keyword evidence="4 6" id="KW-0479">Metal-binding</keyword>
<comment type="cofactor">
    <cofactor evidence="1 6">
        <name>heme</name>
        <dbReference type="ChEBI" id="CHEBI:30413"/>
    </cofactor>
</comment>
<dbReference type="SUPFAM" id="SSF48264">
    <property type="entry name" value="Cytochrome P450"/>
    <property type="match status" value="1"/>
</dbReference>
<evidence type="ECO:0000256" key="2">
    <source>
        <dbReference type="ARBA" id="ARBA00010617"/>
    </source>
</evidence>
<keyword evidence="7" id="KW-0560">Oxidoreductase</keyword>
<dbReference type="PROSITE" id="PS00086">
    <property type="entry name" value="CYTOCHROME_P450"/>
    <property type="match status" value="1"/>
</dbReference>
<feature type="binding site" description="axial binding residue" evidence="6">
    <location>
        <position position="444"/>
    </location>
    <ligand>
        <name>heme</name>
        <dbReference type="ChEBI" id="CHEBI:30413"/>
    </ligand>
    <ligandPart>
        <name>Fe</name>
        <dbReference type="ChEBI" id="CHEBI:18248"/>
    </ligandPart>
</feature>
<keyword evidence="10" id="KW-1185">Reference proteome</keyword>
<keyword evidence="8" id="KW-1133">Transmembrane helix</keyword>
<dbReference type="InterPro" id="IPR001128">
    <property type="entry name" value="Cyt_P450"/>
</dbReference>